<keyword evidence="2" id="KW-0547">Nucleotide-binding</keyword>
<feature type="compositionally biased region" description="Basic and acidic residues" evidence="1">
    <location>
        <begin position="800"/>
        <end position="813"/>
    </location>
</feature>
<dbReference type="InterPro" id="IPR006824">
    <property type="entry name" value="DNA_helicase_Baculovir"/>
</dbReference>
<keyword evidence="2" id="KW-0067">ATP-binding</keyword>
<feature type="compositionally biased region" description="Acidic residues" evidence="1">
    <location>
        <begin position="788"/>
        <end position="799"/>
    </location>
</feature>
<dbReference type="Proteomes" id="UP000203846">
    <property type="component" value="Segment"/>
</dbReference>
<protein>
    <submittedName>
        <fullName evidence="2">Helicase</fullName>
    </submittedName>
</protein>
<sequence length="1246" mass="145397">MAAEAIDINKIFDVIFSPCDQVDDLVMENFDSVDEVILKNETTGEKRIVRSQTNFQKLVQLMSDSNTRPAESSLNCVADHKAKIEAHDWSIRGNCFITIVKPFVNREHAETVKKNVDFSEFLHSNKTDYANKCVTTGAYVYWPHISVSYFGWRQFLQMKLDVDIGEFVPLVHHKRLGNVNLFDFFPNFFLNVELSLQIDNKVLFVNGRTKFTDNHDDLFELTMADGSVGVCKVNDKLVYSNKNFFDYIRDDINLTECRTSSKYQHVIRVNLKCLRLFKETIETETFVPKERLKIYNIVSASSENESEMVKHIDYCVNSVNEHMVNLLSKDSVCNSDEALKEYLALSNYVNFDYLMIVVWLLMMKSDEFEFRETDIRLYLELLCERLFDRSTKEFDALHDRCDHYTKLAPKVFNRFCNHWTLFNQEDALESLACYYTIHFLIYHKKSQYCENENDCWDYSYENAINCGASPETLCKGFLKKIVSANAFLVFNGKHYVPVKKEDELFKITEKTSSIAMASLKFNNWKYLYFTEEGVFNLLSNSYHSPAPFILGNTLMGALTKKSDTVYLPENVIDFMLDTGKIENEVYKLYHVAKVCRDIKVLRNNMAAIVAFDNCSSCKLTEQMKLNSIFREIWNFSENEFIIMGVYLNEKKMSDLIINLKCDECKQKKVFRKCICYNNIEIDYKTFRTVLIIELLFNSVALKELSWSLLYSSTLYTKIMADSVESTIETNETHRQIYKFADYFCANRTKIVNYLFEAINKINHVDRLIEEFSNFDVLIQNLNRYIDDNDGDEDGDEDGNDHELNEDGNDHELNKNGNDNNYVADNAAVIADEKNGACASNSTHQNFRIIKNFNVQYTGVMAMLKKWNVWWDKLIVARHNDDLTSWLVRFYTRVFLSKLNLKQYSNIFIKNVVMGYLYFRNFTNFNYINSLLIMHFDASLGIPSDFEKCCIYCTGEPGSGKSSNGEMMGHLVVVHKRDADSYTLSKKETDEMEANKLISQLYVINELEECNDAFFKTTADSSKSNVVCRKFQGSQTYEANFKLMIINNKPLYIKNYDKGVRNRFAVLYMPHEFEENLPFSGSVYSHIKNKKYPMEKTYHEGLVKPVRVFLSHILMYKRNKKDGYVSYKNIVKNDPAHIHNLMCLDVNNTLIGALIYVLRVQIKNSAKIVSESKVEKMIEAAAPFVELMIHDKMKLKRRQNNSFRVEVLCVSFKKRFERFYLSEEKVYFNLDMAWNKNEFNTLPPTFK</sequence>
<keyword evidence="2" id="KW-0378">Hydrolase</keyword>
<keyword evidence="3" id="KW-1185">Reference proteome</keyword>
<organism evidence="2 3">
    <name type="scientific">Euproctis pseudoconspersa nucleopolyhedrovirus</name>
    <dbReference type="NCBI Taxonomy" id="307467"/>
    <lineage>
        <taxon>Viruses</taxon>
        <taxon>Viruses incertae sedis</taxon>
        <taxon>Naldaviricetes</taxon>
        <taxon>Lefavirales</taxon>
        <taxon>Baculoviridae</taxon>
        <taxon>Alphabaculovirus</taxon>
        <taxon>Alphabaculovirus eupseudoconspersae</taxon>
    </lineage>
</organism>
<feature type="region of interest" description="Disordered" evidence="1">
    <location>
        <begin position="788"/>
        <end position="816"/>
    </location>
</feature>
<dbReference type="Pfam" id="PF04735">
    <property type="entry name" value="Baculo_helicase"/>
    <property type="match status" value="3"/>
</dbReference>
<dbReference type="EMBL" id="FJ227128">
    <property type="protein sequence ID" value="ACO53532.1"/>
    <property type="molecule type" value="Genomic_DNA"/>
</dbReference>
<evidence type="ECO:0000256" key="1">
    <source>
        <dbReference type="SAM" id="MobiDB-lite"/>
    </source>
</evidence>
<evidence type="ECO:0000313" key="2">
    <source>
        <dbReference type="EMBL" id="ACO53532.1"/>
    </source>
</evidence>
<dbReference type="GO" id="GO:0003678">
    <property type="term" value="F:DNA helicase activity"/>
    <property type="evidence" value="ECO:0007669"/>
    <property type="project" value="InterPro"/>
</dbReference>
<proteinExistence type="predicted"/>
<name>C3TWZ0_9ABAC</name>
<keyword evidence="2" id="KW-0347">Helicase</keyword>
<evidence type="ECO:0000313" key="3">
    <source>
        <dbReference type="Proteomes" id="UP000203846"/>
    </source>
</evidence>
<dbReference type="RefSeq" id="YP_002854692.1">
    <property type="nucleotide sequence ID" value="NC_012639.1"/>
</dbReference>
<dbReference type="GeneID" id="7804637"/>
<accession>C3TWZ0</accession>
<dbReference type="GO" id="GO:0019079">
    <property type="term" value="P:viral genome replication"/>
    <property type="evidence" value="ECO:0007669"/>
    <property type="project" value="InterPro"/>
</dbReference>
<dbReference type="KEGG" id="vg:7804637"/>
<reference evidence="2 3" key="1">
    <citation type="journal article" date="2009" name="Virus Genes">
        <title>Morphology and genome of Euproctis pseudoconspersa nucleopolyhedrovirus.</title>
        <authorList>
            <person name="Tang X.D."/>
            <person name="Xiao Q."/>
            <person name="Ma X.C."/>
            <person name="Zhu Z.R."/>
            <person name="Zhang C.X."/>
        </authorList>
    </citation>
    <scope>NUCLEOTIDE SEQUENCE [LARGE SCALE GENOMIC DNA]</scope>
    <source>
        <strain evidence="2 3">Hangzhou</strain>
    </source>
</reference>